<gene>
    <name evidence="8" type="ORF">LV82_01245</name>
</gene>
<dbReference type="GO" id="GO:0005436">
    <property type="term" value="F:sodium:phosphate symporter activity"/>
    <property type="evidence" value="ECO:0007669"/>
    <property type="project" value="InterPro"/>
</dbReference>
<dbReference type="InterPro" id="IPR026022">
    <property type="entry name" value="PhoU_dom"/>
</dbReference>
<feature type="transmembrane region" description="Helical" evidence="6">
    <location>
        <begin position="249"/>
        <end position="270"/>
    </location>
</feature>
<dbReference type="Gene3D" id="1.20.58.220">
    <property type="entry name" value="Phosphate transport system protein phou homolog 2, domain 2"/>
    <property type="match status" value="1"/>
</dbReference>
<sequence length="555" mass="59024">MPSLSPSLFLLHVAGAAALLLWAVRLVRTGVERGWSADLRKLLRGSAEYRLRAALAGTGAAVLLQSSTAVAILVAGFVASGALPGIAALSIVLGADLGSAIVARILLVRMDWVVPLLLLAGVTLFLRTSRLELRMAGRVLIGLALIFVALSMLRAATGPLVSSPGVGIAISYLGNDLFTAFLIGGLFAWGVQSSVAAVLVFVTLAAEGLLPAPVGAAMVLGANLGGAMIAHVLTLNAEISARRVIRANLVLRGGAAVTVLFVLSLMAPPLDLLGATPATQLIVLHIVFNLVLMLVGLVLASPVMALAERMVASPVAQARIARISALDPEALTNPDRALTCARREILAMGESVEAMLRPVMGLYRQWDEATAQAIRDRDAEIDRMHIAIKLYLARLTRSVGDDDTIARRILALADIAVNLEGAGNTISDTMLNLAQRRERLGLAFSDEGWAELCDFHDRVLANAQAGLNLLVTMDPDAARALVVEKDRIRDIEQQLQRSHLERLKQGRVESIETSNIHQETLRALKQVNAAFAMIAYPILSETGDLLSSRLSRQTG</sequence>
<organism evidence="8 9">
    <name type="scientific">Albidovulum inexpectatum</name>
    <dbReference type="NCBI Taxonomy" id="196587"/>
    <lineage>
        <taxon>Bacteria</taxon>
        <taxon>Pseudomonadati</taxon>
        <taxon>Pseudomonadota</taxon>
        <taxon>Alphaproteobacteria</taxon>
        <taxon>Rhodobacterales</taxon>
        <taxon>Paracoccaceae</taxon>
        <taxon>Albidovulum</taxon>
    </lineage>
</organism>
<dbReference type="Pfam" id="PF01895">
    <property type="entry name" value="PhoU"/>
    <property type="match status" value="1"/>
</dbReference>
<dbReference type="SUPFAM" id="SSF109755">
    <property type="entry name" value="PhoU-like"/>
    <property type="match status" value="1"/>
</dbReference>
<keyword evidence="3 6" id="KW-0812">Transmembrane</keyword>
<dbReference type="EMBL" id="PRDS01000003">
    <property type="protein sequence ID" value="PPB81202.1"/>
    <property type="molecule type" value="Genomic_DNA"/>
</dbReference>
<keyword evidence="4 6" id="KW-1133">Transmembrane helix</keyword>
<feature type="transmembrane region" description="Helical" evidence="6">
    <location>
        <begin position="218"/>
        <end position="237"/>
    </location>
</feature>
<evidence type="ECO:0000313" key="9">
    <source>
        <dbReference type="Proteomes" id="UP000239736"/>
    </source>
</evidence>
<feature type="domain" description="PhoU" evidence="7">
    <location>
        <begin position="346"/>
        <end position="426"/>
    </location>
</feature>
<dbReference type="OrthoDB" id="5778511at2"/>
<evidence type="ECO:0000259" key="7">
    <source>
        <dbReference type="Pfam" id="PF01895"/>
    </source>
</evidence>
<evidence type="ECO:0000256" key="2">
    <source>
        <dbReference type="ARBA" id="ARBA00022475"/>
    </source>
</evidence>
<evidence type="ECO:0000313" key="8">
    <source>
        <dbReference type="EMBL" id="PPB81202.1"/>
    </source>
</evidence>
<feature type="transmembrane region" description="Helical" evidence="6">
    <location>
        <begin position="168"/>
        <end position="188"/>
    </location>
</feature>
<comment type="subcellular location">
    <subcellularLocation>
        <location evidence="1">Cell membrane</location>
        <topology evidence="1">Multi-pass membrane protein</topology>
    </subcellularLocation>
</comment>
<comment type="caution">
    <text evidence="8">The sequence shown here is derived from an EMBL/GenBank/DDBJ whole genome shotgun (WGS) entry which is preliminary data.</text>
</comment>
<dbReference type="PANTHER" id="PTHR10010:SF46">
    <property type="entry name" value="SODIUM-DEPENDENT PHOSPHATE TRANSPORT PROTEIN 2B"/>
    <property type="match status" value="1"/>
</dbReference>
<evidence type="ECO:0000256" key="4">
    <source>
        <dbReference type="ARBA" id="ARBA00022989"/>
    </source>
</evidence>
<feature type="transmembrane region" description="Helical" evidence="6">
    <location>
        <begin position="112"/>
        <end position="128"/>
    </location>
</feature>
<name>A0A2S5JIC3_9RHOB</name>
<dbReference type="RefSeq" id="WP_104070032.1">
    <property type="nucleotide sequence ID" value="NZ_PRDS01000003.1"/>
</dbReference>
<dbReference type="AlphaFoldDB" id="A0A2S5JIC3"/>
<dbReference type="PANTHER" id="PTHR10010">
    <property type="entry name" value="SOLUTE CARRIER FAMILY 34 SODIUM PHOSPHATE , MEMBER 2-RELATED"/>
    <property type="match status" value="1"/>
</dbReference>
<dbReference type="Pfam" id="PF02690">
    <property type="entry name" value="Na_Pi_cotrans"/>
    <property type="match status" value="1"/>
</dbReference>
<proteinExistence type="predicted"/>
<feature type="transmembrane region" description="Helical" evidence="6">
    <location>
        <begin position="195"/>
        <end position="212"/>
    </location>
</feature>
<dbReference type="GO" id="GO:0005886">
    <property type="term" value="C:plasma membrane"/>
    <property type="evidence" value="ECO:0007669"/>
    <property type="project" value="UniProtKB-SubCell"/>
</dbReference>
<keyword evidence="5 6" id="KW-0472">Membrane</keyword>
<reference evidence="8 9" key="1">
    <citation type="submission" date="2018-01" db="EMBL/GenBank/DDBJ databases">
        <title>Genomic Encyclopedia of Archaeal and Bacterial Type Strains, Phase II (KMG-II): from individual species to whole genera.</title>
        <authorList>
            <person name="Goeker M."/>
        </authorList>
    </citation>
    <scope>NUCLEOTIDE SEQUENCE [LARGE SCALE GENOMIC DNA]</scope>
    <source>
        <strain evidence="8 9">DSM 12048</strain>
    </source>
</reference>
<evidence type="ECO:0000256" key="5">
    <source>
        <dbReference type="ARBA" id="ARBA00023136"/>
    </source>
</evidence>
<dbReference type="NCBIfam" id="NF037997">
    <property type="entry name" value="Na_Pi_symport"/>
    <property type="match status" value="1"/>
</dbReference>
<evidence type="ECO:0000256" key="1">
    <source>
        <dbReference type="ARBA" id="ARBA00004651"/>
    </source>
</evidence>
<dbReference type="Proteomes" id="UP000239736">
    <property type="component" value="Unassembled WGS sequence"/>
</dbReference>
<keyword evidence="9" id="KW-1185">Reference proteome</keyword>
<dbReference type="GO" id="GO:0044341">
    <property type="term" value="P:sodium-dependent phosphate transport"/>
    <property type="evidence" value="ECO:0007669"/>
    <property type="project" value="InterPro"/>
</dbReference>
<feature type="transmembrane region" description="Helical" evidence="6">
    <location>
        <begin position="282"/>
        <end position="300"/>
    </location>
</feature>
<evidence type="ECO:0000256" key="3">
    <source>
        <dbReference type="ARBA" id="ARBA00022692"/>
    </source>
</evidence>
<feature type="transmembrane region" description="Helical" evidence="6">
    <location>
        <begin position="135"/>
        <end position="156"/>
    </location>
</feature>
<accession>A0A2S5JIC3</accession>
<dbReference type="InterPro" id="IPR003841">
    <property type="entry name" value="Na/Pi_transpt"/>
</dbReference>
<evidence type="ECO:0000256" key="6">
    <source>
        <dbReference type="SAM" id="Phobius"/>
    </source>
</evidence>
<dbReference type="InterPro" id="IPR038078">
    <property type="entry name" value="PhoU-like_sf"/>
</dbReference>
<protein>
    <submittedName>
        <fullName evidence="8">Phosphate:Na+ symporter</fullName>
    </submittedName>
</protein>
<keyword evidence="2" id="KW-1003">Cell membrane</keyword>